<evidence type="ECO:0000313" key="1">
    <source>
        <dbReference type="EMBL" id="MBM7659120.1"/>
    </source>
</evidence>
<dbReference type="RefSeq" id="WP_205007664.1">
    <property type="nucleotide sequence ID" value="NZ_CBCRXA010000035.1"/>
</dbReference>
<comment type="caution">
    <text evidence="1">The sequence shown here is derived from an EMBL/GenBank/DDBJ whole genome shotgun (WGS) entry which is preliminary data.</text>
</comment>
<evidence type="ECO:0008006" key="3">
    <source>
        <dbReference type="Google" id="ProtNLM"/>
    </source>
</evidence>
<organism evidence="1 2">
    <name type="scientific">Sporolactobacillus spathodeae</name>
    <dbReference type="NCBI Taxonomy" id="1465502"/>
    <lineage>
        <taxon>Bacteria</taxon>
        <taxon>Bacillati</taxon>
        <taxon>Bacillota</taxon>
        <taxon>Bacilli</taxon>
        <taxon>Bacillales</taxon>
        <taxon>Sporolactobacillaceae</taxon>
        <taxon>Sporolactobacillus</taxon>
    </lineage>
</organism>
<reference evidence="1 2" key="1">
    <citation type="submission" date="2021-01" db="EMBL/GenBank/DDBJ databases">
        <title>Genomic Encyclopedia of Type Strains, Phase IV (KMG-IV): sequencing the most valuable type-strain genomes for metagenomic binning, comparative biology and taxonomic classification.</title>
        <authorList>
            <person name="Goeker M."/>
        </authorList>
    </citation>
    <scope>NUCLEOTIDE SEQUENCE [LARGE SCALE GENOMIC DNA]</scope>
    <source>
        <strain evidence="1 2">DSM 100968</strain>
    </source>
</reference>
<dbReference type="InterPro" id="IPR018540">
    <property type="entry name" value="Spo0E-like"/>
</dbReference>
<dbReference type="Gene3D" id="4.10.280.10">
    <property type="entry name" value="Helix-loop-helix DNA-binding domain"/>
    <property type="match status" value="1"/>
</dbReference>
<dbReference type="Proteomes" id="UP000823201">
    <property type="component" value="Unassembled WGS sequence"/>
</dbReference>
<gene>
    <name evidence="1" type="ORF">JOC27_002615</name>
</gene>
<dbReference type="EMBL" id="JAFBEV010000036">
    <property type="protein sequence ID" value="MBM7659120.1"/>
    <property type="molecule type" value="Genomic_DNA"/>
</dbReference>
<name>A0ABS2QCT0_9BACL</name>
<accession>A0ABS2QCT0</accession>
<dbReference type="SUPFAM" id="SSF140500">
    <property type="entry name" value="BAS1536-like"/>
    <property type="match status" value="1"/>
</dbReference>
<dbReference type="InterPro" id="IPR037208">
    <property type="entry name" value="Spo0E-like_sf"/>
</dbReference>
<proteinExistence type="predicted"/>
<protein>
    <recommendedName>
        <fullName evidence="3">Aspartyl-phosphate phosphatase Spo0E family protein</fullName>
    </recommendedName>
</protein>
<keyword evidence="2" id="KW-1185">Reference proteome</keyword>
<dbReference type="Pfam" id="PF09388">
    <property type="entry name" value="SpoOE-like"/>
    <property type="match status" value="1"/>
</dbReference>
<dbReference type="InterPro" id="IPR036638">
    <property type="entry name" value="HLH_DNA-bd_sf"/>
</dbReference>
<evidence type="ECO:0000313" key="2">
    <source>
        <dbReference type="Proteomes" id="UP000823201"/>
    </source>
</evidence>
<sequence length="50" mass="5932">MNKQQLVIKIEELRQQLFLAAVNESLTSPKVQYASRTLDQLLNKYERLIR</sequence>